<feature type="transmembrane region" description="Helical" evidence="8">
    <location>
        <begin position="25"/>
        <end position="41"/>
    </location>
</feature>
<keyword evidence="2" id="KW-1003">Cell membrane</keyword>
<keyword evidence="6 8" id="KW-0472">Membrane</keyword>
<dbReference type="GO" id="GO:0005886">
    <property type="term" value="C:plasma membrane"/>
    <property type="evidence" value="ECO:0007669"/>
    <property type="project" value="UniProtKB-SubCell"/>
</dbReference>
<evidence type="ECO:0000256" key="6">
    <source>
        <dbReference type="ARBA" id="ARBA00023136"/>
    </source>
</evidence>
<evidence type="ECO:0000313" key="10">
    <source>
        <dbReference type="Proteomes" id="UP000619244"/>
    </source>
</evidence>
<evidence type="ECO:0000313" key="9">
    <source>
        <dbReference type="EMBL" id="GGY12984.1"/>
    </source>
</evidence>
<evidence type="ECO:0000256" key="2">
    <source>
        <dbReference type="ARBA" id="ARBA00022475"/>
    </source>
</evidence>
<evidence type="ECO:0000256" key="8">
    <source>
        <dbReference type="SAM" id="Phobius"/>
    </source>
</evidence>
<evidence type="ECO:0000256" key="1">
    <source>
        <dbReference type="ARBA" id="ARBA00004651"/>
    </source>
</evidence>
<keyword evidence="5 8" id="KW-1133">Transmembrane helix</keyword>
<proteinExistence type="inferred from homology"/>
<feature type="transmembrane region" description="Helical" evidence="8">
    <location>
        <begin position="171"/>
        <end position="194"/>
    </location>
</feature>
<dbReference type="EMBL" id="BMVU01000087">
    <property type="protein sequence ID" value="GGY12984.1"/>
    <property type="molecule type" value="Genomic_DNA"/>
</dbReference>
<keyword evidence="3" id="KW-0808">Transferase</keyword>
<accession>A0A918P2U2</accession>
<evidence type="ECO:0000256" key="4">
    <source>
        <dbReference type="ARBA" id="ARBA00022692"/>
    </source>
</evidence>
<sequence length="386" mass="39940">MVMAKRLERYVRHLRYVRPERYERYAWAGCAVVALGLALASDLGPHRVWGMMAGAGYVVAAVLACGARSRPAARVVAVAGAVVVPLVSLVTAGLGQLEVTVVERSGQLLLTTGSPYVADPGAVAEFNPYLPGMALFGVLPGDARWWLGGAFVAALAAVNLYQAWLLACPLVALPLAVGGIDLPVVGLMCLGVVLAERGQSARAGLVLGAAAALKWTAWPALPVALALVAVRRGGRPALRYTVMALTTATVTVLPFALADPVGFYRSVIAFPLGLTDTASPAASPLPGLLLATYVPGGRVIALALLAVSALLIAVSLIVRPPVTARAAAARLALGLSLAMVLMPSTRFGYLVYPLTLGALAYRMQQRGITTATPVTPVTPSKKEAAV</sequence>
<evidence type="ECO:0000256" key="5">
    <source>
        <dbReference type="ARBA" id="ARBA00022989"/>
    </source>
</evidence>
<feature type="transmembrane region" description="Helical" evidence="8">
    <location>
        <begin position="206"/>
        <end position="230"/>
    </location>
</feature>
<feature type="transmembrane region" description="Helical" evidence="8">
    <location>
        <begin position="299"/>
        <end position="319"/>
    </location>
</feature>
<name>A0A918P2U2_9ACTN</name>
<evidence type="ECO:0000256" key="7">
    <source>
        <dbReference type="ARBA" id="ARBA00024033"/>
    </source>
</evidence>
<comment type="caution">
    <text evidence="9">The sequence shown here is derived from an EMBL/GenBank/DDBJ whole genome shotgun (WGS) entry which is preliminary data.</text>
</comment>
<comment type="subcellular location">
    <subcellularLocation>
        <location evidence="1">Cell membrane</location>
        <topology evidence="1">Multi-pass membrane protein</topology>
    </subcellularLocation>
</comment>
<evidence type="ECO:0000256" key="3">
    <source>
        <dbReference type="ARBA" id="ARBA00022679"/>
    </source>
</evidence>
<feature type="transmembrane region" description="Helical" evidence="8">
    <location>
        <begin position="145"/>
        <end position="164"/>
    </location>
</feature>
<organism evidence="9 10">
    <name type="scientific">Streptomyces minutiscleroticus</name>
    <dbReference type="NCBI Taxonomy" id="68238"/>
    <lineage>
        <taxon>Bacteria</taxon>
        <taxon>Bacillati</taxon>
        <taxon>Actinomycetota</taxon>
        <taxon>Actinomycetes</taxon>
        <taxon>Kitasatosporales</taxon>
        <taxon>Streptomycetaceae</taxon>
        <taxon>Streptomyces</taxon>
    </lineage>
</organism>
<feature type="transmembrane region" description="Helical" evidence="8">
    <location>
        <begin position="237"/>
        <end position="257"/>
    </location>
</feature>
<reference evidence="9" key="2">
    <citation type="submission" date="2020-09" db="EMBL/GenBank/DDBJ databases">
        <authorList>
            <person name="Sun Q."/>
            <person name="Ohkuma M."/>
        </authorList>
    </citation>
    <scope>NUCLEOTIDE SEQUENCE</scope>
    <source>
        <strain evidence="9">JCM 4790</strain>
    </source>
</reference>
<dbReference type="InterPro" id="IPR018584">
    <property type="entry name" value="GT87"/>
</dbReference>
<dbReference type="AlphaFoldDB" id="A0A918P2U2"/>
<dbReference type="GO" id="GO:0016758">
    <property type="term" value="F:hexosyltransferase activity"/>
    <property type="evidence" value="ECO:0007669"/>
    <property type="project" value="InterPro"/>
</dbReference>
<feature type="transmembrane region" description="Helical" evidence="8">
    <location>
        <begin position="331"/>
        <end position="352"/>
    </location>
</feature>
<gene>
    <name evidence="9" type="ORF">GCM10010358_76700</name>
</gene>
<protein>
    <recommendedName>
        <fullName evidence="11">Integral membrane protein</fullName>
    </recommendedName>
</protein>
<feature type="transmembrane region" description="Helical" evidence="8">
    <location>
        <begin position="72"/>
        <end position="94"/>
    </location>
</feature>
<keyword evidence="4 8" id="KW-0812">Transmembrane</keyword>
<comment type="similarity">
    <text evidence="7">Belongs to the glycosyltransferase 87 family.</text>
</comment>
<keyword evidence="10" id="KW-1185">Reference proteome</keyword>
<feature type="transmembrane region" description="Helical" evidence="8">
    <location>
        <begin position="47"/>
        <end position="65"/>
    </location>
</feature>
<evidence type="ECO:0008006" key="11">
    <source>
        <dbReference type="Google" id="ProtNLM"/>
    </source>
</evidence>
<reference evidence="9" key="1">
    <citation type="journal article" date="2014" name="Int. J. Syst. Evol. Microbiol.">
        <title>Complete genome sequence of Corynebacterium casei LMG S-19264T (=DSM 44701T), isolated from a smear-ripened cheese.</title>
        <authorList>
            <consortium name="US DOE Joint Genome Institute (JGI-PGF)"/>
            <person name="Walter F."/>
            <person name="Albersmeier A."/>
            <person name="Kalinowski J."/>
            <person name="Ruckert C."/>
        </authorList>
    </citation>
    <scope>NUCLEOTIDE SEQUENCE</scope>
    <source>
        <strain evidence="9">JCM 4790</strain>
    </source>
</reference>
<dbReference type="Pfam" id="PF09594">
    <property type="entry name" value="GT87"/>
    <property type="match status" value="1"/>
</dbReference>
<dbReference type="Proteomes" id="UP000619244">
    <property type="component" value="Unassembled WGS sequence"/>
</dbReference>